<organism evidence="1 2">
    <name type="scientific">Geobacter soli</name>
    <dbReference type="NCBI Taxonomy" id="1510391"/>
    <lineage>
        <taxon>Bacteria</taxon>
        <taxon>Pseudomonadati</taxon>
        <taxon>Thermodesulfobacteriota</taxon>
        <taxon>Desulfuromonadia</taxon>
        <taxon>Geobacterales</taxon>
        <taxon>Geobacteraceae</taxon>
        <taxon>Geobacter</taxon>
    </lineage>
</organism>
<gene>
    <name evidence="1" type="ORF">SE37_00540</name>
</gene>
<accession>A0A0C1QSI5</accession>
<comment type="caution">
    <text evidence="1">The sequence shown here is derived from an EMBL/GenBank/DDBJ whole genome shotgun (WGS) entry which is preliminary data.</text>
</comment>
<dbReference type="Proteomes" id="UP000031433">
    <property type="component" value="Unassembled WGS sequence"/>
</dbReference>
<reference evidence="1 2" key="1">
    <citation type="submission" date="2015-01" db="EMBL/GenBank/DDBJ databases">
        <title>Genome sequence of the anaerobic bacterium Geobacter soli GSS01, a dissimilatory Fe(III) reducer from soil.</title>
        <authorList>
            <person name="Yang G."/>
            <person name="Zhou S."/>
        </authorList>
    </citation>
    <scope>NUCLEOTIDE SEQUENCE [LARGE SCALE GENOMIC DNA]</scope>
    <source>
        <strain evidence="1 2">GSS01</strain>
    </source>
</reference>
<keyword evidence="2" id="KW-1185">Reference proteome</keyword>
<sequence length="93" mass="10569">MDFERRNIIVREEKWAKDRVTMLPRPVALPLREHLTAVKRLHGEELLGHKDVQTTMIYTPCAEPGRQRGGKSAGPVVILWGSRRTLTGTEGRP</sequence>
<evidence type="ECO:0008006" key="3">
    <source>
        <dbReference type="Google" id="ProtNLM"/>
    </source>
</evidence>
<dbReference type="AlphaFoldDB" id="A0A0C1QSI5"/>
<evidence type="ECO:0000313" key="2">
    <source>
        <dbReference type="Proteomes" id="UP000031433"/>
    </source>
</evidence>
<proteinExistence type="predicted"/>
<protein>
    <recommendedName>
        <fullName evidence="3">Integrase</fullName>
    </recommendedName>
</protein>
<evidence type="ECO:0000313" key="1">
    <source>
        <dbReference type="EMBL" id="KIE41226.1"/>
    </source>
</evidence>
<name>A0A0C1QSI5_9BACT</name>
<dbReference type="EMBL" id="JXBL01000001">
    <property type="protein sequence ID" value="KIE41226.1"/>
    <property type="molecule type" value="Genomic_DNA"/>
</dbReference>